<name>A0ABT1LD33_9HYPH</name>
<dbReference type="Proteomes" id="UP001205890">
    <property type="component" value="Unassembled WGS sequence"/>
</dbReference>
<protein>
    <submittedName>
        <fullName evidence="2">Uncharacterized protein</fullName>
    </submittedName>
</protein>
<evidence type="ECO:0000313" key="3">
    <source>
        <dbReference type="Proteomes" id="UP001205890"/>
    </source>
</evidence>
<dbReference type="EMBL" id="JANCLU010000011">
    <property type="protein sequence ID" value="MCP8939417.1"/>
    <property type="molecule type" value="Genomic_DNA"/>
</dbReference>
<feature type="signal peptide" evidence="1">
    <location>
        <begin position="1"/>
        <end position="21"/>
    </location>
</feature>
<gene>
    <name evidence="2" type="ORF">NK718_12905</name>
</gene>
<reference evidence="2 3" key="1">
    <citation type="submission" date="2022-07" db="EMBL/GenBank/DDBJ databases">
        <authorList>
            <person name="Li W.-J."/>
            <person name="Deng Q.-Q."/>
        </authorList>
    </citation>
    <scope>NUCLEOTIDE SEQUENCE [LARGE SCALE GENOMIC DNA]</scope>
    <source>
        <strain evidence="2 3">SYSU M60028</strain>
    </source>
</reference>
<evidence type="ECO:0000313" key="2">
    <source>
        <dbReference type="EMBL" id="MCP8939417.1"/>
    </source>
</evidence>
<accession>A0ABT1LD33</accession>
<comment type="caution">
    <text evidence="2">The sequence shown here is derived from an EMBL/GenBank/DDBJ whole genome shotgun (WGS) entry which is preliminary data.</text>
</comment>
<keyword evidence="1" id="KW-0732">Signal</keyword>
<keyword evidence="3" id="KW-1185">Reference proteome</keyword>
<sequence length="107" mass="12349">MKRIMIAAVAFVGLGMTSAMAQDASISIRTGGYDNGPGYVHRERRVYSTPTYTQRRVIVRHDNGLHRGWRHARGWERDREIRTGTISRCKTVTVRRDDMVRTVRRCS</sequence>
<feature type="chain" id="PRO_5045838828" evidence="1">
    <location>
        <begin position="22"/>
        <end position="107"/>
    </location>
</feature>
<evidence type="ECO:0000256" key="1">
    <source>
        <dbReference type="SAM" id="SignalP"/>
    </source>
</evidence>
<organism evidence="2 3">
    <name type="scientific">Alsobacter ponti</name>
    <dbReference type="NCBI Taxonomy" id="2962936"/>
    <lineage>
        <taxon>Bacteria</taxon>
        <taxon>Pseudomonadati</taxon>
        <taxon>Pseudomonadota</taxon>
        <taxon>Alphaproteobacteria</taxon>
        <taxon>Hyphomicrobiales</taxon>
        <taxon>Alsobacteraceae</taxon>
        <taxon>Alsobacter</taxon>
    </lineage>
</organism>
<dbReference type="RefSeq" id="WP_254742846.1">
    <property type="nucleotide sequence ID" value="NZ_JANCLU010000011.1"/>
</dbReference>
<proteinExistence type="predicted"/>